<dbReference type="InterPro" id="IPR006700">
    <property type="entry name" value="RsmE"/>
</dbReference>
<feature type="domain" description="Ribosomal RNA small subunit methyltransferase E methyltransferase" evidence="11">
    <location>
        <begin position="75"/>
        <end position="228"/>
    </location>
</feature>
<keyword evidence="14" id="KW-1185">Reference proteome</keyword>
<comment type="subcellular location">
    <subcellularLocation>
        <location evidence="1 10">Cytoplasm</location>
    </subcellularLocation>
</comment>
<proteinExistence type="inferred from homology"/>
<dbReference type="Pfam" id="PF20260">
    <property type="entry name" value="PUA_4"/>
    <property type="match status" value="1"/>
</dbReference>
<evidence type="ECO:0000313" key="13">
    <source>
        <dbReference type="EMBL" id="QVL32462.1"/>
    </source>
</evidence>
<evidence type="ECO:0000256" key="1">
    <source>
        <dbReference type="ARBA" id="ARBA00004496"/>
    </source>
</evidence>
<dbReference type="SUPFAM" id="SSF88697">
    <property type="entry name" value="PUA domain-like"/>
    <property type="match status" value="1"/>
</dbReference>
<dbReference type="AlphaFoldDB" id="A0A8E6B6W1"/>
<evidence type="ECO:0000256" key="10">
    <source>
        <dbReference type="PIRNR" id="PIRNR015601"/>
    </source>
</evidence>
<keyword evidence="6 10" id="KW-0808">Transferase</keyword>
<dbReference type="PIRSF" id="PIRSF015601">
    <property type="entry name" value="MTase_slr0722"/>
    <property type="match status" value="1"/>
</dbReference>
<evidence type="ECO:0000256" key="5">
    <source>
        <dbReference type="ARBA" id="ARBA00022603"/>
    </source>
</evidence>
<dbReference type="PANTHER" id="PTHR30027">
    <property type="entry name" value="RIBOSOMAL RNA SMALL SUBUNIT METHYLTRANSFERASE E"/>
    <property type="match status" value="1"/>
</dbReference>
<comment type="similarity">
    <text evidence="2 10">Belongs to the RNA methyltransferase RsmE family.</text>
</comment>
<protein>
    <recommendedName>
        <fullName evidence="10">Ribosomal RNA small subunit methyltransferase E</fullName>
        <ecNumber evidence="10">2.1.1.193</ecNumber>
    </recommendedName>
</protein>
<keyword evidence="5 10" id="KW-0489">Methyltransferase</keyword>
<dbReference type="RefSeq" id="WP_213497354.1">
    <property type="nucleotide sequence ID" value="NZ_CP074694.1"/>
</dbReference>
<dbReference type="PANTHER" id="PTHR30027:SF3">
    <property type="entry name" value="16S RRNA (URACIL(1498)-N(3))-METHYLTRANSFERASE"/>
    <property type="match status" value="1"/>
</dbReference>
<evidence type="ECO:0000259" key="11">
    <source>
        <dbReference type="Pfam" id="PF04452"/>
    </source>
</evidence>
<evidence type="ECO:0000256" key="4">
    <source>
        <dbReference type="ARBA" id="ARBA00022552"/>
    </source>
</evidence>
<comment type="catalytic activity">
    <reaction evidence="9 10">
        <text>uridine(1498) in 16S rRNA + S-adenosyl-L-methionine = N(3)-methyluridine(1498) in 16S rRNA + S-adenosyl-L-homocysteine + H(+)</text>
        <dbReference type="Rhea" id="RHEA:42920"/>
        <dbReference type="Rhea" id="RHEA-COMP:10283"/>
        <dbReference type="Rhea" id="RHEA-COMP:10284"/>
        <dbReference type="ChEBI" id="CHEBI:15378"/>
        <dbReference type="ChEBI" id="CHEBI:57856"/>
        <dbReference type="ChEBI" id="CHEBI:59789"/>
        <dbReference type="ChEBI" id="CHEBI:65315"/>
        <dbReference type="ChEBI" id="CHEBI:74502"/>
        <dbReference type="EC" id="2.1.1.193"/>
    </reaction>
</comment>
<dbReference type="EMBL" id="CP074694">
    <property type="protein sequence ID" value="QVL32462.1"/>
    <property type="molecule type" value="Genomic_DNA"/>
</dbReference>
<dbReference type="EC" id="2.1.1.193" evidence="10"/>
<dbReference type="CDD" id="cd18084">
    <property type="entry name" value="RsmE-like"/>
    <property type="match status" value="1"/>
</dbReference>
<accession>A0A8E6B6W1</accession>
<dbReference type="NCBIfam" id="TIGR00046">
    <property type="entry name" value="RsmE family RNA methyltransferase"/>
    <property type="match status" value="1"/>
</dbReference>
<evidence type="ECO:0000256" key="2">
    <source>
        <dbReference type="ARBA" id="ARBA00005528"/>
    </source>
</evidence>
<gene>
    <name evidence="13" type="ORF">KIH39_00665</name>
</gene>
<dbReference type="Proteomes" id="UP000676194">
    <property type="component" value="Chromosome"/>
</dbReference>
<name>A0A8E6B6W1_9BACT</name>
<dbReference type="Gene3D" id="3.40.1280.10">
    <property type="match status" value="1"/>
</dbReference>
<keyword evidence="3 10" id="KW-0963">Cytoplasm</keyword>
<evidence type="ECO:0000259" key="12">
    <source>
        <dbReference type="Pfam" id="PF20260"/>
    </source>
</evidence>
<dbReference type="KEGG" id="tsph:KIH39_00665"/>
<dbReference type="NCBIfam" id="NF008692">
    <property type="entry name" value="PRK11713.1-5"/>
    <property type="match status" value="1"/>
</dbReference>
<evidence type="ECO:0000256" key="7">
    <source>
        <dbReference type="ARBA" id="ARBA00022691"/>
    </source>
</evidence>
<dbReference type="SUPFAM" id="SSF75217">
    <property type="entry name" value="alpha/beta knot"/>
    <property type="match status" value="1"/>
</dbReference>
<feature type="domain" description="Ribosomal RNA small subunit methyltransferase E PUA-like" evidence="12">
    <location>
        <begin position="18"/>
        <end position="64"/>
    </location>
</feature>
<sequence length="232" mass="25729">MSSRYFVETPLQAGSFSLEGPEAHHLLHVMRCEPGEKVTLFDGSGREAAATVQELHKKSALLQLDEPHYIDREIRFALHIAVAFPKADRSDFLVEKLTELGVTELTPLETERSVTKIRDDKLEKLHRQVIEASKQCGRNRLMKVNPSQNLQDFLTLPREGRRLLPHPGGKLLKDVAVPVGATTAVIGPEGGFSEVEVERARGLGWVPVSLGDRILRTETAAIALASRLVMDQ</sequence>
<evidence type="ECO:0000313" key="14">
    <source>
        <dbReference type="Proteomes" id="UP000676194"/>
    </source>
</evidence>
<dbReference type="InterPro" id="IPR046886">
    <property type="entry name" value="RsmE_MTase_dom"/>
</dbReference>
<evidence type="ECO:0000256" key="9">
    <source>
        <dbReference type="ARBA" id="ARBA00047944"/>
    </source>
</evidence>
<evidence type="ECO:0000256" key="3">
    <source>
        <dbReference type="ARBA" id="ARBA00022490"/>
    </source>
</evidence>
<dbReference type="GO" id="GO:0070475">
    <property type="term" value="P:rRNA base methylation"/>
    <property type="evidence" value="ECO:0007669"/>
    <property type="project" value="TreeGrafter"/>
</dbReference>
<dbReference type="GO" id="GO:0005737">
    <property type="term" value="C:cytoplasm"/>
    <property type="evidence" value="ECO:0007669"/>
    <property type="project" value="UniProtKB-SubCell"/>
</dbReference>
<dbReference type="InterPro" id="IPR046887">
    <property type="entry name" value="RsmE_PUA-like"/>
</dbReference>
<reference evidence="13" key="1">
    <citation type="submission" date="2021-05" db="EMBL/GenBank/DDBJ databases">
        <title>Complete genome sequence of the cellulolytic planctomycete Telmatocola sphagniphila SP2T and characterization of the first cellulase from planctomycetes.</title>
        <authorList>
            <person name="Rakitin A.L."/>
            <person name="Beletsky A.V."/>
            <person name="Naumoff D.G."/>
            <person name="Kulichevskaya I.S."/>
            <person name="Mardanov A.V."/>
            <person name="Ravin N.V."/>
            <person name="Dedysh S.N."/>
        </authorList>
    </citation>
    <scope>NUCLEOTIDE SEQUENCE</scope>
    <source>
        <strain evidence="13">SP2T</strain>
    </source>
</reference>
<evidence type="ECO:0000256" key="6">
    <source>
        <dbReference type="ARBA" id="ARBA00022679"/>
    </source>
</evidence>
<evidence type="ECO:0000256" key="8">
    <source>
        <dbReference type="ARBA" id="ARBA00025699"/>
    </source>
</evidence>
<dbReference type="InterPro" id="IPR015947">
    <property type="entry name" value="PUA-like_sf"/>
</dbReference>
<dbReference type="InterPro" id="IPR029028">
    <property type="entry name" value="Alpha/beta_knot_MTases"/>
</dbReference>
<keyword evidence="7 10" id="KW-0949">S-adenosyl-L-methionine</keyword>
<organism evidence="13 14">
    <name type="scientific">Telmatocola sphagniphila</name>
    <dbReference type="NCBI Taxonomy" id="1123043"/>
    <lineage>
        <taxon>Bacteria</taxon>
        <taxon>Pseudomonadati</taxon>
        <taxon>Planctomycetota</taxon>
        <taxon>Planctomycetia</taxon>
        <taxon>Gemmatales</taxon>
        <taxon>Gemmataceae</taxon>
    </lineage>
</organism>
<comment type="function">
    <text evidence="8 10">Specifically methylates the N3 position of the uracil ring of uridine 1498 (m3U1498) in 16S rRNA. Acts on the fully assembled 30S ribosomal subunit.</text>
</comment>
<dbReference type="Pfam" id="PF04452">
    <property type="entry name" value="Methyltrans_RNA"/>
    <property type="match status" value="1"/>
</dbReference>
<keyword evidence="4 10" id="KW-0698">rRNA processing</keyword>
<dbReference type="InterPro" id="IPR029026">
    <property type="entry name" value="tRNA_m1G_MTases_N"/>
</dbReference>
<dbReference type="GO" id="GO:0070042">
    <property type="term" value="F:rRNA (uridine-N3-)-methyltransferase activity"/>
    <property type="evidence" value="ECO:0007669"/>
    <property type="project" value="TreeGrafter"/>
</dbReference>